<proteinExistence type="predicted"/>
<organism evidence="1 2">
    <name type="scientific">Citrobacter youngae ATCC 29220</name>
    <dbReference type="NCBI Taxonomy" id="500640"/>
    <lineage>
        <taxon>Bacteria</taxon>
        <taxon>Pseudomonadati</taxon>
        <taxon>Pseudomonadota</taxon>
        <taxon>Gammaproteobacteria</taxon>
        <taxon>Enterobacterales</taxon>
        <taxon>Enterobacteriaceae</taxon>
        <taxon>Citrobacter</taxon>
        <taxon>Citrobacter freundii complex</taxon>
    </lineage>
</organism>
<dbReference type="AlphaFoldDB" id="D4BAX0"/>
<dbReference type="EMBL" id="ABWL02000006">
    <property type="protein sequence ID" value="EFE09331.1"/>
    <property type="molecule type" value="Genomic_DNA"/>
</dbReference>
<dbReference type="Proteomes" id="UP000003880">
    <property type="component" value="Unassembled WGS sequence"/>
</dbReference>
<evidence type="ECO:0000313" key="1">
    <source>
        <dbReference type="EMBL" id="EFE09331.1"/>
    </source>
</evidence>
<accession>D4BAX0</accession>
<evidence type="ECO:0000313" key="2">
    <source>
        <dbReference type="Proteomes" id="UP000003880"/>
    </source>
</evidence>
<reference evidence="1 2" key="1">
    <citation type="submission" date="2010-02" db="EMBL/GenBank/DDBJ databases">
        <authorList>
            <person name="Weinstock G."/>
            <person name="Sodergren E."/>
            <person name="Clifton S."/>
            <person name="Fulton L."/>
            <person name="Fulton B."/>
            <person name="Courtney L."/>
            <person name="Fronick C."/>
            <person name="Harrison M."/>
            <person name="Strong C."/>
            <person name="Farmer C."/>
            <person name="Delahaunty K."/>
            <person name="Markovic C."/>
            <person name="Hall O."/>
            <person name="Minx P."/>
            <person name="Tomlinson C."/>
            <person name="Mitreva M."/>
            <person name="Nelson J."/>
            <person name="Hou S."/>
            <person name="Wollam A."/>
            <person name="Pepin K.H."/>
            <person name="Johnson M."/>
            <person name="Bhonagiri V."/>
            <person name="Zhang X."/>
            <person name="Suruliraj S."/>
            <person name="Warren W."/>
            <person name="Chinwalla A."/>
            <person name="Mardis E.R."/>
            <person name="Wilson R.K."/>
        </authorList>
    </citation>
    <scope>NUCLEOTIDE SEQUENCE [LARGE SCALE GENOMIC DNA]</scope>
    <source>
        <strain evidence="1 2">ATCC 29220</strain>
    </source>
</reference>
<protein>
    <submittedName>
        <fullName evidence="1">Uncharacterized protein</fullName>
    </submittedName>
</protein>
<sequence length="40" mass="4596">MFLVTNGWLICSFCRIFFAINPVSGFIPESVSGFYNKRFS</sequence>
<name>D4BAX0_9ENTR</name>
<comment type="caution">
    <text evidence="1">The sequence shown here is derived from an EMBL/GenBank/DDBJ whole genome shotgun (WGS) entry which is preliminary data.</text>
</comment>
<dbReference type="HOGENOM" id="CLU_3287084_0_0_6"/>
<gene>
    <name evidence="1" type="ORF">CIT292_07616</name>
</gene>